<dbReference type="SUPFAM" id="SSF51735">
    <property type="entry name" value="NAD(P)-binding Rossmann-fold domains"/>
    <property type="match status" value="1"/>
</dbReference>
<name>A0A453NJH3_AEGTS</name>
<dbReference type="InterPro" id="IPR050425">
    <property type="entry name" value="NAD(P)_dehydrat-like"/>
</dbReference>
<reference evidence="4" key="4">
    <citation type="submission" date="2019-03" db="UniProtKB">
        <authorList>
            <consortium name="EnsemblPlants"/>
        </authorList>
    </citation>
    <scope>IDENTIFICATION</scope>
</reference>
<dbReference type="PANTHER" id="PTHR10366:SF829">
    <property type="entry name" value="NAD DEPENDENT EPIMERASE_DEHYDRATASE FAMILY PROTEIN, EXPRESSED"/>
    <property type="match status" value="1"/>
</dbReference>
<evidence type="ECO:0000256" key="2">
    <source>
        <dbReference type="RuleBase" id="RU004475"/>
    </source>
</evidence>
<feature type="domain" description="3-beta hydroxysteroid dehydrogenase/isomerase" evidence="3">
    <location>
        <begin position="45"/>
        <end position="228"/>
    </location>
</feature>
<reference evidence="5" key="1">
    <citation type="journal article" date="2014" name="Science">
        <title>Ancient hybridizations among the ancestral genomes of bread wheat.</title>
        <authorList>
            <consortium name="International Wheat Genome Sequencing Consortium,"/>
            <person name="Marcussen T."/>
            <person name="Sandve S.R."/>
            <person name="Heier L."/>
            <person name="Spannagl M."/>
            <person name="Pfeifer M."/>
            <person name="Jakobsen K.S."/>
            <person name="Wulff B.B."/>
            <person name="Steuernagel B."/>
            <person name="Mayer K.F."/>
            <person name="Olsen O.A."/>
        </authorList>
    </citation>
    <scope>NUCLEOTIDE SEQUENCE [LARGE SCALE GENOMIC DNA]</scope>
    <source>
        <strain evidence="5">cv. AL8/78</strain>
    </source>
</reference>
<sequence>TCDKGVVRTYIRRASPYTLVALNRPSVEMASPIGVCDRREARLCAVTGGRGFMARHLVAALLCSGEWRVRIIDLAPAATLEPAEEEGILGAALRDGLAVYTSADVCDLAQLTQAFEGVETVFHTAAPDPSKNDFQLHYKVSVEGTKNVIEACTTCKVKRLIYTSSSCVVFDGVHGLFDVDESTPYPDKFPDAYLHTKAEAEKLVMRANTNGGLLTCCIRPSSIFGPGGILVPYLAAYAATMAYFITNTEPMNLWDFKYMVLEELGYKSGPKIRIPSYLLVPIAYVLDWGYSKLFSHYGMCQPRMLTLTNIKYLTLNRTFSCNKATQELGYKPIISLQEGVKATIEHYHDLRA</sequence>
<comment type="similarity">
    <text evidence="2">Belongs to the 3-beta-HSD family.</text>
</comment>
<dbReference type="Pfam" id="PF01073">
    <property type="entry name" value="3Beta_HSD"/>
    <property type="match status" value="1"/>
</dbReference>
<evidence type="ECO:0000259" key="3">
    <source>
        <dbReference type="Pfam" id="PF01073"/>
    </source>
</evidence>
<keyword evidence="5" id="KW-1185">Reference proteome</keyword>
<evidence type="ECO:0000313" key="4">
    <source>
        <dbReference type="EnsemblPlants" id="AET6Gv20394500.4"/>
    </source>
</evidence>
<dbReference type="EnsemblPlants" id="AET6Gv20394500.4">
    <property type="protein sequence ID" value="AET6Gv20394500.4"/>
    <property type="gene ID" value="AET6Gv20394500"/>
</dbReference>
<accession>A0A453NJH3</accession>
<reference evidence="4" key="5">
    <citation type="journal article" date="2021" name="G3 (Bethesda)">
        <title>Aegilops tauschii genome assembly Aet v5.0 features greater sequence contiguity and improved annotation.</title>
        <authorList>
            <person name="Wang L."/>
            <person name="Zhu T."/>
            <person name="Rodriguez J.C."/>
            <person name="Deal K.R."/>
            <person name="Dubcovsky J."/>
            <person name="McGuire P.E."/>
            <person name="Lux T."/>
            <person name="Spannagl M."/>
            <person name="Mayer K.F.X."/>
            <person name="Baldrich P."/>
            <person name="Meyers B.C."/>
            <person name="Huo N."/>
            <person name="Gu Y.Q."/>
            <person name="Zhou H."/>
            <person name="Devos K.M."/>
            <person name="Bennetzen J.L."/>
            <person name="Unver T."/>
            <person name="Budak H."/>
            <person name="Gulick P.J."/>
            <person name="Galiba G."/>
            <person name="Kalapos B."/>
            <person name="Nelson D.R."/>
            <person name="Li P."/>
            <person name="You F.M."/>
            <person name="Luo M.C."/>
            <person name="Dvorak J."/>
        </authorList>
    </citation>
    <scope>NUCLEOTIDE SEQUENCE [LARGE SCALE GENOMIC DNA]</scope>
    <source>
        <strain evidence="4">cv. AL8/78</strain>
    </source>
</reference>
<protein>
    <recommendedName>
        <fullName evidence="3">3-beta hydroxysteroid dehydrogenase/isomerase domain-containing protein</fullName>
    </recommendedName>
</protein>
<dbReference type="GO" id="GO:0006694">
    <property type="term" value="P:steroid biosynthetic process"/>
    <property type="evidence" value="ECO:0007669"/>
    <property type="project" value="InterPro"/>
</dbReference>
<evidence type="ECO:0000256" key="1">
    <source>
        <dbReference type="ARBA" id="ARBA00023002"/>
    </source>
</evidence>
<dbReference type="Gene3D" id="3.40.50.720">
    <property type="entry name" value="NAD(P)-binding Rossmann-like Domain"/>
    <property type="match status" value="1"/>
</dbReference>
<dbReference type="AlphaFoldDB" id="A0A453NJH3"/>
<reference evidence="5" key="2">
    <citation type="journal article" date="2017" name="Nat. Plants">
        <title>The Aegilops tauschii genome reveals multiple impacts of transposons.</title>
        <authorList>
            <person name="Zhao G."/>
            <person name="Zou C."/>
            <person name="Li K."/>
            <person name="Wang K."/>
            <person name="Li T."/>
            <person name="Gao L."/>
            <person name="Zhang X."/>
            <person name="Wang H."/>
            <person name="Yang Z."/>
            <person name="Liu X."/>
            <person name="Jiang W."/>
            <person name="Mao L."/>
            <person name="Kong X."/>
            <person name="Jiao Y."/>
            <person name="Jia J."/>
        </authorList>
    </citation>
    <scope>NUCLEOTIDE SEQUENCE [LARGE SCALE GENOMIC DNA]</scope>
    <source>
        <strain evidence="5">cv. AL8/78</strain>
    </source>
</reference>
<reference evidence="4" key="3">
    <citation type="journal article" date="2017" name="Nature">
        <title>Genome sequence of the progenitor of the wheat D genome Aegilops tauschii.</title>
        <authorList>
            <person name="Luo M.C."/>
            <person name="Gu Y.Q."/>
            <person name="Puiu D."/>
            <person name="Wang H."/>
            <person name="Twardziok S.O."/>
            <person name="Deal K.R."/>
            <person name="Huo N."/>
            <person name="Zhu T."/>
            <person name="Wang L."/>
            <person name="Wang Y."/>
            <person name="McGuire P.E."/>
            <person name="Liu S."/>
            <person name="Long H."/>
            <person name="Ramasamy R.K."/>
            <person name="Rodriguez J.C."/>
            <person name="Van S.L."/>
            <person name="Yuan L."/>
            <person name="Wang Z."/>
            <person name="Xia Z."/>
            <person name="Xiao L."/>
            <person name="Anderson O.D."/>
            <person name="Ouyang S."/>
            <person name="Liang Y."/>
            <person name="Zimin A.V."/>
            <person name="Pertea G."/>
            <person name="Qi P."/>
            <person name="Bennetzen J.L."/>
            <person name="Dai X."/>
            <person name="Dawson M.W."/>
            <person name="Muller H.G."/>
            <person name="Kugler K."/>
            <person name="Rivarola-Duarte L."/>
            <person name="Spannagl M."/>
            <person name="Mayer K.F.X."/>
            <person name="Lu F.H."/>
            <person name="Bevan M.W."/>
            <person name="Leroy P."/>
            <person name="Li P."/>
            <person name="You F.M."/>
            <person name="Sun Q."/>
            <person name="Liu Z."/>
            <person name="Lyons E."/>
            <person name="Wicker T."/>
            <person name="Salzberg S.L."/>
            <person name="Devos K.M."/>
            <person name="Dvorak J."/>
        </authorList>
    </citation>
    <scope>NUCLEOTIDE SEQUENCE [LARGE SCALE GENOMIC DNA]</scope>
    <source>
        <strain evidence="4">cv. AL8/78</strain>
    </source>
</reference>
<evidence type="ECO:0000313" key="5">
    <source>
        <dbReference type="Proteomes" id="UP000015105"/>
    </source>
</evidence>
<organism evidence="4 5">
    <name type="scientific">Aegilops tauschii subsp. strangulata</name>
    <name type="common">Goatgrass</name>
    <dbReference type="NCBI Taxonomy" id="200361"/>
    <lineage>
        <taxon>Eukaryota</taxon>
        <taxon>Viridiplantae</taxon>
        <taxon>Streptophyta</taxon>
        <taxon>Embryophyta</taxon>
        <taxon>Tracheophyta</taxon>
        <taxon>Spermatophyta</taxon>
        <taxon>Magnoliopsida</taxon>
        <taxon>Liliopsida</taxon>
        <taxon>Poales</taxon>
        <taxon>Poaceae</taxon>
        <taxon>BOP clade</taxon>
        <taxon>Pooideae</taxon>
        <taxon>Triticodae</taxon>
        <taxon>Triticeae</taxon>
        <taxon>Triticinae</taxon>
        <taxon>Aegilops</taxon>
    </lineage>
</organism>
<dbReference type="PANTHER" id="PTHR10366">
    <property type="entry name" value="NAD DEPENDENT EPIMERASE/DEHYDRATASE"/>
    <property type="match status" value="1"/>
</dbReference>
<dbReference type="InterPro" id="IPR002225">
    <property type="entry name" value="3Beta_OHSteriod_DH/Estase"/>
</dbReference>
<dbReference type="Proteomes" id="UP000015105">
    <property type="component" value="Chromosome 6D"/>
</dbReference>
<keyword evidence="1 2" id="KW-0560">Oxidoreductase</keyword>
<dbReference type="Gramene" id="AET6Gv20394500.4">
    <property type="protein sequence ID" value="AET6Gv20394500.4"/>
    <property type="gene ID" value="AET6Gv20394500"/>
</dbReference>
<dbReference type="GO" id="GO:0016616">
    <property type="term" value="F:oxidoreductase activity, acting on the CH-OH group of donors, NAD or NADP as acceptor"/>
    <property type="evidence" value="ECO:0007669"/>
    <property type="project" value="InterPro"/>
</dbReference>
<dbReference type="InterPro" id="IPR036291">
    <property type="entry name" value="NAD(P)-bd_dom_sf"/>
</dbReference>
<proteinExistence type="inferred from homology"/>